<dbReference type="InterPro" id="IPR031468">
    <property type="entry name" value="SMP_LBD"/>
</dbReference>
<reference evidence="15" key="1">
    <citation type="journal article" date="2020" name="Fungal Divers.">
        <title>Resolving the Mortierellaceae phylogeny through synthesis of multi-gene phylogenetics and phylogenomics.</title>
        <authorList>
            <person name="Vandepol N."/>
            <person name="Liber J."/>
            <person name="Desiro A."/>
            <person name="Na H."/>
            <person name="Kennedy M."/>
            <person name="Barry K."/>
            <person name="Grigoriev I.V."/>
            <person name="Miller A.N."/>
            <person name="O'Donnell K."/>
            <person name="Stajich J.E."/>
            <person name="Bonito G."/>
        </authorList>
    </citation>
    <scope>NUCLEOTIDE SEQUENCE</scope>
    <source>
        <strain evidence="15">MES-2147</strain>
    </source>
</reference>
<evidence type="ECO:0000256" key="7">
    <source>
        <dbReference type="ARBA" id="ARBA00023121"/>
    </source>
</evidence>
<keyword evidence="9" id="KW-0539">Nucleus</keyword>
<dbReference type="EMBL" id="JAAAHW010006515">
    <property type="protein sequence ID" value="KAF9959257.1"/>
    <property type="molecule type" value="Genomic_DNA"/>
</dbReference>
<comment type="similarity">
    <text evidence="10">Belongs to the UTP23/FCF1 family. FCF1 subfamily.</text>
</comment>
<organism evidence="15 16">
    <name type="scientific">Modicella reniformis</name>
    <dbReference type="NCBI Taxonomy" id="1440133"/>
    <lineage>
        <taxon>Eukaryota</taxon>
        <taxon>Fungi</taxon>
        <taxon>Fungi incertae sedis</taxon>
        <taxon>Mucoromycota</taxon>
        <taxon>Mortierellomycotina</taxon>
        <taxon>Mortierellomycetes</taxon>
        <taxon>Mortierellales</taxon>
        <taxon>Mortierellaceae</taxon>
        <taxon>Modicella</taxon>
    </lineage>
</organism>
<feature type="transmembrane region" description="Helical" evidence="12">
    <location>
        <begin position="163"/>
        <end position="179"/>
    </location>
</feature>
<evidence type="ECO:0000256" key="1">
    <source>
        <dbReference type="ARBA" id="ARBA00004370"/>
    </source>
</evidence>
<comment type="caution">
    <text evidence="15">The sequence shown here is derived from an EMBL/GenBank/DDBJ whole genome shotgun (WGS) entry which is preliminary data.</text>
</comment>
<feature type="domain" description="C2" evidence="13">
    <location>
        <begin position="402"/>
        <end position="524"/>
    </location>
</feature>
<comment type="subcellular location">
    <subcellularLocation>
        <location evidence="1">Membrane</location>
    </subcellularLocation>
    <subcellularLocation>
        <location evidence="2">Nucleus</location>
        <location evidence="2">Nucleolus</location>
    </subcellularLocation>
</comment>
<dbReference type="GO" id="GO:0061817">
    <property type="term" value="P:endoplasmic reticulum-plasma membrane tethering"/>
    <property type="evidence" value="ECO:0007669"/>
    <property type="project" value="InterPro"/>
</dbReference>
<evidence type="ECO:0000256" key="11">
    <source>
        <dbReference type="SAM" id="MobiDB-lite"/>
    </source>
</evidence>
<feature type="domain" description="C2" evidence="13">
    <location>
        <begin position="847"/>
        <end position="957"/>
    </location>
</feature>
<keyword evidence="8 12" id="KW-0472">Membrane</keyword>
<feature type="domain" description="SMP-LTD" evidence="14">
    <location>
        <begin position="204"/>
        <end position="409"/>
    </location>
</feature>
<dbReference type="InterPro" id="IPR052455">
    <property type="entry name" value="Tricalbin_domain"/>
</dbReference>
<dbReference type="GO" id="GO:0006869">
    <property type="term" value="P:lipid transport"/>
    <property type="evidence" value="ECO:0007669"/>
    <property type="project" value="UniProtKB-KW"/>
</dbReference>
<accession>A0A9P6J2I7</accession>
<evidence type="ECO:0000256" key="12">
    <source>
        <dbReference type="SAM" id="Phobius"/>
    </source>
</evidence>
<dbReference type="GO" id="GO:0016020">
    <property type="term" value="C:membrane"/>
    <property type="evidence" value="ECO:0007669"/>
    <property type="project" value="UniProtKB-SubCell"/>
</dbReference>
<dbReference type="InterPro" id="IPR037756">
    <property type="entry name" value="C2D_Tricalbin"/>
</dbReference>
<dbReference type="InterPro" id="IPR002716">
    <property type="entry name" value="PIN_dom"/>
</dbReference>
<evidence type="ECO:0000259" key="13">
    <source>
        <dbReference type="PROSITE" id="PS50004"/>
    </source>
</evidence>
<evidence type="ECO:0000256" key="5">
    <source>
        <dbReference type="ARBA" id="ARBA00022552"/>
    </source>
</evidence>
<evidence type="ECO:0000256" key="4">
    <source>
        <dbReference type="ARBA" id="ARBA00022517"/>
    </source>
</evidence>
<dbReference type="InterPro" id="IPR037503">
    <property type="entry name" value="Fcf1_PIN"/>
</dbReference>
<dbReference type="Gene3D" id="2.60.40.150">
    <property type="entry name" value="C2 domain"/>
    <property type="match status" value="5"/>
</dbReference>
<dbReference type="Proteomes" id="UP000749646">
    <property type="component" value="Unassembled WGS sequence"/>
</dbReference>
<feature type="region of interest" description="Disordered" evidence="11">
    <location>
        <begin position="1"/>
        <end position="98"/>
    </location>
</feature>
<dbReference type="InterPro" id="IPR029060">
    <property type="entry name" value="PIN-like_dom_sf"/>
</dbReference>
<dbReference type="SUPFAM" id="SSF49562">
    <property type="entry name" value="C2 domain (Calcium/lipid-binding domain, CaLB)"/>
    <property type="match status" value="5"/>
</dbReference>
<evidence type="ECO:0000256" key="6">
    <source>
        <dbReference type="ARBA" id="ARBA00023055"/>
    </source>
</evidence>
<keyword evidence="6" id="KW-0445">Lipid transport</keyword>
<feature type="domain" description="C2" evidence="13">
    <location>
        <begin position="676"/>
        <end position="794"/>
    </location>
</feature>
<evidence type="ECO:0000256" key="3">
    <source>
        <dbReference type="ARBA" id="ARBA00022448"/>
    </source>
</evidence>
<sequence length="1519" mass="167470">MDPSSGLAPPLTDIDQSVPQVPGKSRLDEAVGKAIGGTVIPTDIRPSDMPSTTKLDDEKADLPLEQQPTEDKQTVKSGSDPKTTSGDLNKEGPKSKTFPVQTNIGWLEAYKTTDGPQNQFREKSIWMEDFARSALYGSFWHNAAAAFTIPVVCYVVFKLGGGFISLILIIAFGATYYKNSVRRFKRNARDDIMRELIRNSLENEVESTEWINNFLSKFWLIYEPVLSASIVQSVDGMLVDWTPGFLDSLRLTTFTLGTKAPRIETIKTFPNTEPNVVQMDWGITFTPTDIEDMTTRQLRTQVNPKICLTIRLGNKMIGADIPILVEDISLRGDLRIKLTLTSNFPHIKTLDFFFIDKPTIDYVLKPVGGETLGMDIAHIPGLDSFIRDQTHAVLGPMMYAPNVYSLDLEQMMTGGGALNAAVGVVQFTIYNAKDLKNVELVGNSDPYVKIRLGNRLELASTAVQEDTLNPIWNETNIILVNNLTEVVVMEIFDKDNVRKDRTLGQASFDLKTLEDNPIQDDVWCKVLSSNGKERGAIRIRAAYFPIEKPQSSVEGGEPVPVESNSGILSINLTQAKDIAQGSRTKSQCRLLLNGRVVQETRIALGASPAWWADADVFVTDLQSAQINVEVVSEGNVIGTYGAAATKLIQDTEEKVEWVALQGGTGAGKLKMTGIWKPILIGDDLNPSVHKPAFGVLRVKLLAGRDLRNFGVGSNSDPYIVILGERSVSRGRTKMIENDLNPVWNEIHYVAVNSMKQFFEFEIFDYQKISKDRPLGKSTFKVSEVIEELPDKAGYAPRQKVDRWAPLKQKDGSFKGDLHYEISFYPSLKIAQETTKKENPGASTAPVTLPTGTVSAEEALDYDSCILVVHLIGADLDRSGTFCECYVDSDFYQFKSQVQKTRNPKWNEIADIFVKELNYAKLTILVREKSSVDKDNIVGTFTDNVRSLLETTPADGAGFPLLDKAEQRGTIQLKFEYLPVPIELLPSERLDNMGNLTVNLIRAKNLAAADRSGASDPYFVFKLNGKEVFKSEVVKKTLNPEFNETFVVPIASRVDDEISFEVFDWNQIGTAKSLGTGAVDLRNIQPILPNEFMIPLQSKYNQGEVLLRVKFVPEFLSSNTRKAGFGSTFLQGGQAVAGGVGAIGQGALDVTGAVGKGALKGVGAVGKGVLGGLSAGASVVGLKRSDKSNTFSADSAAVQSTATGEPGNLIIHVIEADGLLGVDRGGSSDPFVKVTFGNQSILKTKVRKETLTPNWSESTTVAVSGQPMVLNFLVKDHNTIGGNKNLGACDISPWDYLQPAAQGNPGQYRADFWAPLSGSGGRLHLGKTKTTKKFALVKRMISPNDARLKANQEKLKKKEEEKEKKAVRHIPQVASSMFFNYNSALGPPYRILVDTNFINFSIQNKIELVKGMMDCLYAKSIPCITDCVMAELEKLGPKFKVALRVARDPRFERLPCTHKGTYADDCLVERVMQHKCYIVATCDRDLKRRIRKIPGIPIMYLSQRKYTIERLPEAYGAPTN</sequence>
<dbReference type="InterPro" id="IPR000008">
    <property type="entry name" value="C2_dom"/>
</dbReference>
<dbReference type="GO" id="GO:0042274">
    <property type="term" value="P:ribosomal small subunit biogenesis"/>
    <property type="evidence" value="ECO:0007669"/>
    <property type="project" value="UniProtKB-ARBA"/>
</dbReference>
<evidence type="ECO:0000256" key="9">
    <source>
        <dbReference type="ARBA" id="ARBA00023242"/>
    </source>
</evidence>
<dbReference type="PANTHER" id="PTHR46980:SF2">
    <property type="entry name" value="TRICALBIN-1-RELATED"/>
    <property type="match status" value="1"/>
</dbReference>
<dbReference type="OrthoDB" id="1029639at2759"/>
<dbReference type="GO" id="GO:0008289">
    <property type="term" value="F:lipid binding"/>
    <property type="evidence" value="ECO:0007669"/>
    <property type="project" value="UniProtKB-KW"/>
</dbReference>
<keyword evidence="12" id="KW-1133">Transmembrane helix</keyword>
<dbReference type="Pfam" id="PF25669">
    <property type="entry name" value="SMP_MUG190-like"/>
    <property type="match status" value="1"/>
</dbReference>
<evidence type="ECO:0000256" key="8">
    <source>
        <dbReference type="ARBA" id="ARBA00023136"/>
    </source>
</evidence>
<keyword evidence="7" id="KW-0446">Lipid-binding</keyword>
<keyword evidence="5" id="KW-0698">rRNA processing</keyword>
<evidence type="ECO:0000259" key="14">
    <source>
        <dbReference type="PROSITE" id="PS51847"/>
    </source>
</evidence>
<dbReference type="CDD" id="cd04044">
    <property type="entry name" value="C2A_Tricalbin-like"/>
    <property type="match status" value="1"/>
</dbReference>
<keyword evidence="4" id="KW-0690">Ribosome biogenesis</keyword>
<dbReference type="CDD" id="cd04040">
    <property type="entry name" value="C2D_Tricalbin-like"/>
    <property type="match status" value="1"/>
</dbReference>
<evidence type="ECO:0000313" key="16">
    <source>
        <dbReference type="Proteomes" id="UP000749646"/>
    </source>
</evidence>
<dbReference type="GO" id="GO:0006364">
    <property type="term" value="P:rRNA processing"/>
    <property type="evidence" value="ECO:0007669"/>
    <property type="project" value="UniProtKB-KW"/>
</dbReference>
<keyword evidence="16" id="KW-1185">Reference proteome</keyword>
<dbReference type="FunFam" id="3.40.50.1010:FF:000004">
    <property type="entry name" value="rRNA-processing protein FCF1 homolog"/>
    <property type="match status" value="1"/>
</dbReference>
<dbReference type="CDD" id="cd21678">
    <property type="entry name" value="SMP_TCB"/>
    <property type="match status" value="1"/>
</dbReference>
<keyword evidence="12" id="KW-0812">Transmembrane</keyword>
<dbReference type="PANTHER" id="PTHR46980">
    <property type="entry name" value="TRICALBIN-1-RELATED"/>
    <property type="match status" value="1"/>
</dbReference>
<keyword evidence="3" id="KW-0813">Transport</keyword>
<evidence type="ECO:0000313" key="15">
    <source>
        <dbReference type="EMBL" id="KAF9959257.1"/>
    </source>
</evidence>
<protein>
    <submittedName>
        <fullName evidence="15">Uncharacterized protein</fullName>
    </submittedName>
</protein>
<dbReference type="SMART" id="SM00670">
    <property type="entry name" value="PINc"/>
    <property type="match status" value="1"/>
</dbReference>
<evidence type="ECO:0000256" key="10">
    <source>
        <dbReference type="ARBA" id="ARBA00024026"/>
    </source>
</evidence>
<dbReference type="GO" id="GO:0004540">
    <property type="term" value="F:RNA nuclease activity"/>
    <property type="evidence" value="ECO:0007669"/>
    <property type="project" value="UniProtKB-ARBA"/>
</dbReference>
<dbReference type="Pfam" id="PF04900">
    <property type="entry name" value="Fcf1"/>
    <property type="match status" value="1"/>
</dbReference>
<evidence type="ECO:0000256" key="2">
    <source>
        <dbReference type="ARBA" id="ARBA00004604"/>
    </source>
</evidence>
<dbReference type="InterPro" id="IPR006984">
    <property type="entry name" value="Fcf1/UTP23"/>
</dbReference>
<feature type="domain" description="C2" evidence="13">
    <location>
        <begin position="966"/>
        <end position="1093"/>
    </location>
</feature>
<dbReference type="PROSITE" id="PS51847">
    <property type="entry name" value="SMP"/>
    <property type="match status" value="1"/>
</dbReference>
<feature type="compositionally biased region" description="Polar residues" evidence="11">
    <location>
        <begin position="75"/>
        <end position="87"/>
    </location>
</feature>
<dbReference type="CDD" id="cd00030">
    <property type="entry name" value="C2"/>
    <property type="match status" value="2"/>
</dbReference>
<dbReference type="PROSITE" id="PS50004">
    <property type="entry name" value="C2"/>
    <property type="match status" value="5"/>
</dbReference>
<dbReference type="Gene3D" id="3.40.50.1010">
    <property type="entry name" value="5'-nuclease"/>
    <property type="match status" value="1"/>
</dbReference>
<dbReference type="InterPro" id="IPR056910">
    <property type="entry name" value="TCB1-3_C2"/>
</dbReference>
<name>A0A9P6J2I7_9FUNG</name>
<dbReference type="GO" id="GO:0032040">
    <property type="term" value="C:small-subunit processome"/>
    <property type="evidence" value="ECO:0007669"/>
    <property type="project" value="InterPro"/>
</dbReference>
<dbReference type="CDD" id="cd09864">
    <property type="entry name" value="PIN_Fcf1-like"/>
    <property type="match status" value="1"/>
</dbReference>
<dbReference type="SUPFAM" id="SSF88723">
    <property type="entry name" value="PIN domain-like"/>
    <property type="match status" value="1"/>
</dbReference>
<dbReference type="Pfam" id="PF24920">
    <property type="entry name" value="C2_TCB1"/>
    <property type="match status" value="1"/>
</dbReference>
<dbReference type="SMART" id="SM00239">
    <property type="entry name" value="C2"/>
    <property type="match status" value="5"/>
</dbReference>
<feature type="domain" description="C2" evidence="13">
    <location>
        <begin position="1186"/>
        <end position="1307"/>
    </location>
</feature>
<dbReference type="Pfam" id="PF00168">
    <property type="entry name" value="C2"/>
    <property type="match status" value="5"/>
</dbReference>
<dbReference type="InterPro" id="IPR037761">
    <property type="entry name" value="C2A_Tricalbin"/>
</dbReference>
<dbReference type="InterPro" id="IPR035892">
    <property type="entry name" value="C2_domain_sf"/>
</dbReference>
<gene>
    <name evidence="15" type="ORF">BGZ65_000629</name>
</gene>
<proteinExistence type="inferred from homology"/>